<dbReference type="CTD" id="57523"/>
<dbReference type="Gene3D" id="3.40.50.11980">
    <property type="match status" value="1"/>
</dbReference>
<dbReference type="CDD" id="cd18728">
    <property type="entry name" value="PIN_N4BP1-like"/>
    <property type="match status" value="1"/>
</dbReference>
<dbReference type="RefSeq" id="XP_020827766.1">
    <property type="nucleotide sequence ID" value="XM_020972107.1"/>
</dbReference>
<dbReference type="SUPFAM" id="SSF56672">
    <property type="entry name" value="DNA/RNA polymerases"/>
    <property type="match status" value="1"/>
</dbReference>
<accession>A0A6P5J9P2</accession>
<keyword evidence="4" id="KW-1185">Reference proteome</keyword>
<dbReference type="PANTHER" id="PTHR12876">
    <property type="entry name" value="N4BP1-RELATED"/>
    <property type="match status" value="1"/>
</dbReference>
<gene>
    <name evidence="5 6 7 8" type="primary">NYNRIN</name>
</gene>
<dbReference type="Proteomes" id="UP000515140">
    <property type="component" value="Unplaced"/>
</dbReference>
<dbReference type="RefSeq" id="XP_020827831.1">
    <property type="nucleotide sequence ID" value="XM_020972172.1"/>
</dbReference>
<organism evidence="4 6">
    <name type="scientific">Phascolarctos cinereus</name>
    <name type="common">Koala</name>
    <dbReference type="NCBI Taxonomy" id="38626"/>
    <lineage>
        <taxon>Eukaryota</taxon>
        <taxon>Metazoa</taxon>
        <taxon>Chordata</taxon>
        <taxon>Craniata</taxon>
        <taxon>Vertebrata</taxon>
        <taxon>Euteleostomi</taxon>
        <taxon>Mammalia</taxon>
        <taxon>Metatheria</taxon>
        <taxon>Diprotodontia</taxon>
        <taxon>Phascolarctidae</taxon>
        <taxon>Phascolarctos</taxon>
    </lineage>
</organism>
<dbReference type="InterPro" id="IPR002156">
    <property type="entry name" value="RNaseH_domain"/>
</dbReference>
<dbReference type="Gene3D" id="1.10.340.70">
    <property type="match status" value="1"/>
</dbReference>
<dbReference type="RefSeq" id="XP_020827913.1">
    <property type="nucleotide sequence ID" value="XM_020972254.1"/>
</dbReference>
<dbReference type="PANTHER" id="PTHR12876:SF36">
    <property type="entry name" value="RIBONUCLEASE ZC3H12C-RELATED"/>
    <property type="match status" value="1"/>
</dbReference>
<name>A0A6P5J9P2_PHACI</name>
<dbReference type="RefSeq" id="XP_020827979.1">
    <property type="nucleotide sequence ID" value="XM_020972320.1"/>
</dbReference>
<reference evidence="5 6" key="1">
    <citation type="submission" date="2025-04" db="UniProtKB">
        <authorList>
            <consortium name="RefSeq"/>
        </authorList>
    </citation>
    <scope>IDENTIFICATION</scope>
    <source>
        <tissue evidence="5 6">Spleen</tissue>
    </source>
</reference>
<sequence length="1809" mass="200447">MRGREPPGRFTVPAEAEDSVLELRPHVERIFRVQLSVLGEPEPGAPSIWLQLEGPQENVGRAKEYVKGLCSPELWEEVNYPAALHCVFLGACSLFLDCLCWGTSAHMVPQAPGSLLLGGLAEAFFMAQNRVEGLAKRLGRDPLPPTQSQGVPEAEVNRAFRALLVGREDEHSGALLRLPLTVQEELLRLVQEAVKDGGDAEWMGPLAPPLDGSSRPQPGRISAKPLLELRALQRGQYCGSHGEPGKVSRTEDRQGHVIREGMTVLELGGRNRGKRVYREIPNLIPNCRGNKRPVNSPSFREEMLGLIRQVLGDGLSPLTLTGPPNGASASKAQGSQKPSSEPRVRWGDSPSKRKEDPHGRSSEEGQEQPRVSFSSENYPKLRSAQIREVGLAQKQFHNLEAKAAFKSQAPIPFASWKNVSFPGTWGQGSPCRPLWLGPQHCGVGHSTFWRVQDGHSSPLPWGLDWGRNLPSNPLRQATPFKYKVQAQSPIPVRLDWKSRPLLRDPTLVPPSCNTGWWQVLKTAPQMCQRPVTLTPGGYDVCSGNLQRGTLVGDWEPGLLPTWLHEPRLVTTFGEQGPIQELVTPFPEMSLARAEILTDILRDVSCGQPFGPVPVSLLKYFGEPERQRQANCQPIPCFASGPVFREKRKKSKCPKTVSSDQHMPFVHPQVNNLVTSFQRFHEALSVPFTLRLENVPGKPGLRHIIIDGSNVAMVHGLQHFFSCRGIALAVQYFWDRGHREITVFVPNWRLRKNSRVREGHYLTKLHSLSLLSITPSRFVDGKRVTSYDDRFMVKLSEETDGVIVTNDQFRDLVDESKKWIGIIRERLLPFTFVGNIFMVPDDPLGRDGPTLDTFLRRTDGLELAVSNFLKVWETKPLAKASFLPIKAKGLQGKKHLKRGCSGPQQKGKVKTLTEGVEKLMAKEEDSLDTCLSTVFREECPFLSDDILRYFSLQDNTSETSLSPWRGSSQLDIPWGGAGQPTCQRVLDHLAQLTVPTSFSSLSFFVGFMGCHKDVIPRYSSLIAPLHGLLKKKTQWQWTPEHSQAFLALKQALVSALSLVPPDPQLPYRLEVAVSEKTLAAVLTQERAGLRRPIAYTSKPLLPQEGKAALSRGGGLCALAWAVRRFAPSLGSVPVVLEASYTSGDSPDPERRESLESSDAWLARWSLLVQDKDRRTLGTSFLPGPLGNSGVSMPTPDSLPQFFQILPPFSDLSSFVCIYTSGYCFYQDTEWCAGFGLYVLSPDSPPLSLSFSCSPHTPTYAHLAAVACGLERFVHSCIPLVFLVNCSWLFNILIDLLPLWHSRGFLSSDGAPLPHPALLSYITSLASSLPTLPFLFKASYKGALFSVTVEALAKQGAQGSGPLWKLPRHIMPSVGVAANPLGNGPNLQVLQENDAVLLEAICQLQAGHKLPGHSPLKPFEPGISFVKECNLLMYGEMKRPKVWIVPEQIRKDLIYSVHDVPPGPHADPEETLRRVRMLGWWPKMHGQVRAYCKCCLFCTSINNLSKESKCMRTQWNSTSAVPWSNLQIDVFGPVPASEEGHRHVLIVADSYSSWTEAFPLKSFTQMAVAQVLLQQVFSRWGLPARLEAAQGSQFARHVLMSCGLVLGAKLGSISGDIQPAELRDRNSNQAFKNLLEEFIILHGKNWASCLPLLHMAFRALESGPTPFAVVTGSEMRLTESLWWELSGAHVEGLKMDVFLQQLKSNVLESQLQAALASGDQSVLAQSTYFQQEVQGKEWNVGDQVLLLNFPKPGSARWVGPYYIVDRLSLSLYRVWGYPTPGKLGVTYPTNLMKSYPQGGAPLPSVILEQLE</sequence>
<dbReference type="GeneID" id="110197990"/>
<dbReference type="InterPro" id="IPR012337">
    <property type="entry name" value="RNaseH-like_sf"/>
</dbReference>
<evidence type="ECO:0000313" key="6">
    <source>
        <dbReference type="RefSeq" id="XP_020827831.1"/>
    </source>
</evidence>
<dbReference type="GO" id="GO:0036464">
    <property type="term" value="C:cytoplasmic ribonucleoprotein granule"/>
    <property type="evidence" value="ECO:0007669"/>
    <property type="project" value="TreeGrafter"/>
</dbReference>
<dbReference type="SUPFAM" id="SSF53098">
    <property type="entry name" value="Ribonuclease H-like"/>
    <property type="match status" value="2"/>
</dbReference>
<feature type="domain" description="RNase H type-1" evidence="2">
    <location>
        <begin position="1210"/>
        <end position="1356"/>
    </location>
</feature>
<evidence type="ECO:0000259" key="3">
    <source>
        <dbReference type="PROSITE" id="PS50994"/>
    </source>
</evidence>
<dbReference type="InterPro" id="IPR021869">
    <property type="entry name" value="RNase_Zc3h12_NYN"/>
</dbReference>
<dbReference type="Gene3D" id="3.30.70.270">
    <property type="match status" value="1"/>
</dbReference>
<dbReference type="GeneTree" id="ENSGT00940000161519"/>
<dbReference type="Pfam" id="PF17919">
    <property type="entry name" value="RT_RNaseH_2"/>
    <property type="match status" value="1"/>
</dbReference>
<evidence type="ECO:0000259" key="2">
    <source>
        <dbReference type="PROSITE" id="PS50879"/>
    </source>
</evidence>
<dbReference type="InterPro" id="IPR041588">
    <property type="entry name" value="Integrase_H2C2"/>
</dbReference>
<feature type="region of interest" description="Disordered" evidence="1">
    <location>
        <begin position="315"/>
        <end position="378"/>
    </location>
</feature>
<dbReference type="InterPro" id="IPR043128">
    <property type="entry name" value="Rev_trsase/Diguanyl_cyclase"/>
</dbReference>
<proteinExistence type="predicted"/>
<dbReference type="InterPro" id="IPR001584">
    <property type="entry name" value="Integrase_cat-core"/>
</dbReference>
<dbReference type="Gene3D" id="3.30.420.10">
    <property type="entry name" value="Ribonuclease H-like superfamily/Ribonuclease H"/>
    <property type="match status" value="2"/>
</dbReference>
<dbReference type="PROSITE" id="PS50994">
    <property type="entry name" value="INTEGRASE"/>
    <property type="match status" value="1"/>
</dbReference>
<dbReference type="Pfam" id="PF23052">
    <property type="entry name" value="KH_N4BP1_2nd"/>
    <property type="match status" value="1"/>
</dbReference>
<evidence type="ECO:0000313" key="5">
    <source>
        <dbReference type="RefSeq" id="XP_020827766.1"/>
    </source>
</evidence>
<dbReference type="PROSITE" id="PS50879">
    <property type="entry name" value="RNASE_H_1"/>
    <property type="match status" value="1"/>
</dbReference>
<dbReference type="FunFam" id="3.40.50.11980:FF:000001">
    <property type="entry name" value="ZC3H12A isoform 1"/>
    <property type="match status" value="1"/>
</dbReference>
<dbReference type="InterPro" id="IPR036397">
    <property type="entry name" value="RNaseH_sf"/>
</dbReference>
<dbReference type="GO" id="GO:0004523">
    <property type="term" value="F:RNA-DNA hybrid ribonuclease activity"/>
    <property type="evidence" value="ECO:0007669"/>
    <property type="project" value="InterPro"/>
</dbReference>
<dbReference type="KEGG" id="pcw:110197990"/>
<dbReference type="GO" id="GO:0003729">
    <property type="term" value="F:mRNA binding"/>
    <property type="evidence" value="ECO:0007669"/>
    <property type="project" value="TreeGrafter"/>
</dbReference>
<dbReference type="GO" id="GO:0015074">
    <property type="term" value="P:DNA integration"/>
    <property type="evidence" value="ECO:0007669"/>
    <property type="project" value="InterPro"/>
</dbReference>
<dbReference type="InterPro" id="IPR041577">
    <property type="entry name" value="RT_RNaseH_2"/>
</dbReference>
<dbReference type="InterPro" id="IPR056630">
    <property type="entry name" value="KH_N4BP1_2nd"/>
</dbReference>
<evidence type="ECO:0000256" key="1">
    <source>
        <dbReference type="SAM" id="MobiDB-lite"/>
    </source>
</evidence>
<dbReference type="InterPro" id="IPR051101">
    <property type="entry name" value="ZC3H12/N4BP1_RNase_Reg"/>
</dbReference>
<protein>
    <submittedName>
        <fullName evidence="5 6">Protein NYNRIN</fullName>
    </submittedName>
</protein>
<dbReference type="Pfam" id="PF23050">
    <property type="entry name" value="KH_N4BP1_1st"/>
    <property type="match status" value="1"/>
</dbReference>
<feature type="compositionally biased region" description="Polar residues" evidence="1">
    <location>
        <begin position="327"/>
        <end position="339"/>
    </location>
</feature>
<evidence type="ECO:0000313" key="8">
    <source>
        <dbReference type="RefSeq" id="XP_020827979.1"/>
    </source>
</evidence>
<feature type="compositionally biased region" description="Basic and acidic residues" evidence="1">
    <location>
        <begin position="340"/>
        <end position="363"/>
    </location>
</feature>
<dbReference type="GO" id="GO:0005634">
    <property type="term" value="C:nucleus"/>
    <property type="evidence" value="ECO:0007669"/>
    <property type="project" value="TreeGrafter"/>
</dbReference>
<dbReference type="InterPro" id="IPR056629">
    <property type="entry name" value="KH_N4BP1_1st"/>
</dbReference>
<evidence type="ECO:0000313" key="4">
    <source>
        <dbReference type="Proteomes" id="UP000515140"/>
    </source>
</evidence>
<dbReference type="Pfam" id="PF11977">
    <property type="entry name" value="RNase_Zc3h12a"/>
    <property type="match status" value="1"/>
</dbReference>
<dbReference type="Pfam" id="PF17921">
    <property type="entry name" value="Integrase_H2C2"/>
    <property type="match status" value="1"/>
</dbReference>
<dbReference type="CDD" id="cd09032">
    <property type="entry name" value="KH-I_N4BP1_like_rpt1"/>
    <property type="match status" value="1"/>
</dbReference>
<feature type="domain" description="Integrase catalytic" evidence="3">
    <location>
        <begin position="1516"/>
        <end position="1640"/>
    </location>
</feature>
<dbReference type="InterPro" id="IPR043502">
    <property type="entry name" value="DNA/RNA_pol_sf"/>
</dbReference>
<evidence type="ECO:0000313" key="7">
    <source>
        <dbReference type="RefSeq" id="XP_020827913.1"/>
    </source>
</evidence>
<dbReference type="Gene3D" id="3.10.20.370">
    <property type="match status" value="1"/>
</dbReference>